<keyword evidence="1" id="KW-1133">Transmembrane helix</keyword>
<gene>
    <name evidence="2" type="ORF">D5F11_007045</name>
</gene>
<feature type="transmembrane region" description="Helical" evidence="1">
    <location>
        <begin position="38"/>
        <end position="60"/>
    </location>
</feature>
<dbReference type="RefSeq" id="WP_120115336.1">
    <property type="nucleotide sequence ID" value="NZ_QYTW02000004.1"/>
</dbReference>
<dbReference type="EMBL" id="QYTW02000004">
    <property type="protein sequence ID" value="RST60578.1"/>
    <property type="molecule type" value="Genomic_DNA"/>
</dbReference>
<dbReference type="OrthoDB" id="2680509at2"/>
<name>A0A3A5FM85_SIMTE</name>
<comment type="caution">
    <text evidence="2">The sequence shown here is derived from an EMBL/GenBank/DDBJ whole genome shotgun (WGS) entry which is preliminary data.</text>
</comment>
<dbReference type="Proteomes" id="UP000287296">
    <property type="component" value="Unassembled WGS sequence"/>
</dbReference>
<feature type="transmembrane region" description="Helical" evidence="1">
    <location>
        <begin position="6"/>
        <end position="26"/>
    </location>
</feature>
<dbReference type="AlphaFoldDB" id="A0A3A5FM85"/>
<keyword evidence="1" id="KW-0812">Transmembrane</keyword>
<keyword evidence="1" id="KW-0472">Membrane</keyword>
<evidence type="ECO:0000313" key="3">
    <source>
        <dbReference type="Proteomes" id="UP000287296"/>
    </source>
</evidence>
<proteinExistence type="predicted"/>
<evidence type="ECO:0000313" key="2">
    <source>
        <dbReference type="EMBL" id="RST60578.1"/>
    </source>
</evidence>
<accession>A0A3A5FM85</accession>
<sequence length="61" mass="7122">MDLFLVYYFLPLLFSFLWFLNLVKLLENLKQDKNIQTQKILGCVLSIGLTFSVLLSILIIN</sequence>
<evidence type="ECO:0000256" key="1">
    <source>
        <dbReference type="SAM" id="Phobius"/>
    </source>
</evidence>
<organism evidence="2 3">
    <name type="scientific">Siminovitchia terrae</name>
    <name type="common">Bacillus terrae</name>
    <dbReference type="NCBI Taxonomy" id="1914933"/>
    <lineage>
        <taxon>Bacteria</taxon>
        <taxon>Bacillati</taxon>
        <taxon>Bacillota</taxon>
        <taxon>Bacilli</taxon>
        <taxon>Bacillales</taxon>
        <taxon>Bacillaceae</taxon>
        <taxon>Siminovitchia</taxon>
    </lineage>
</organism>
<reference evidence="2 3" key="1">
    <citation type="submission" date="2018-12" db="EMBL/GenBank/DDBJ databases">
        <authorList>
            <person name="Sun L."/>
            <person name="Chen Z."/>
        </authorList>
    </citation>
    <scope>NUCLEOTIDE SEQUENCE [LARGE SCALE GENOMIC DNA]</scope>
    <source>
        <strain evidence="2 3">LMG 29736</strain>
    </source>
</reference>
<protein>
    <submittedName>
        <fullName evidence="2">Uncharacterized protein</fullName>
    </submittedName>
</protein>